<sequence>MPCRHSGAPELFLFDVDFEKKLTTFPWEVLAPVAASLKYVSLSYNDKLANIDLSSSTATVALPMLEEITCKRNPALQTLPRSVLETLRFRNVTIEFTENGNVCDGCHTRALIDWVRVGPIVGNSRFLSTSCNSKNGSSNAFSGSTAQWLTHTDPNCDAVISSPTTIQTEPTMTQTMITTVAAGINNGSTTQSAGNNAPGLTAMNLAATLAFFNDALFKPAAAPLQARGKRKFTLADSFYAGTGQDYQHQNTVQKLEQAKLEQFR</sequence>
<dbReference type="Proteomes" id="UP000192578">
    <property type="component" value="Unassembled WGS sequence"/>
</dbReference>
<evidence type="ECO:0000313" key="1">
    <source>
        <dbReference type="EMBL" id="OQV13580.1"/>
    </source>
</evidence>
<keyword evidence="2" id="KW-1185">Reference proteome</keyword>
<name>A0A1W0WEE9_HYPEX</name>
<dbReference type="EMBL" id="MTYJ01000121">
    <property type="protein sequence ID" value="OQV13580.1"/>
    <property type="molecule type" value="Genomic_DNA"/>
</dbReference>
<protein>
    <submittedName>
        <fullName evidence="1">Uncharacterized protein</fullName>
    </submittedName>
</protein>
<reference evidence="2" key="1">
    <citation type="submission" date="2017-01" db="EMBL/GenBank/DDBJ databases">
        <title>Comparative genomics of anhydrobiosis in the tardigrade Hypsibius dujardini.</title>
        <authorList>
            <person name="Yoshida Y."/>
            <person name="Koutsovoulos G."/>
            <person name="Laetsch D."/>
            <person name="Stevens L."/>
            <person name="Kumar S."/>
            <person name="Horikawa D."/>
            <person name="Ishino K."/>
            <person name="Komine S."/>
            <person name="Tomita M."/>
            <person name="Blaxter M."/>
            <person name="Arakawa K."/>
        </authorList>
    </citation>
    <scope>NUCLEOTIDE SEQUENCE [LARGE SCALE GENOMIC DNA]</scope>
    <source>
        <strain evidence="2">Z151</strain>
    </source>
</reference>
<proteinExistence type="predicted"/>
<gene>
    <name evidence="1" type="ORF">BV898_12218</name>
</gene>
<comment type="caution">
    <text evidence="1">The sequence shown here is derived from an EMBL/GenBank/DDBJ whole genome shotgun (WGS) entry which is preliminary data.</text>
</comment>
<evidence type="ECO:0000313" key="2">
    <source>
        <dbReference type="Proteomes" id="UP000192578"/>
    </source>
</evidence>
<dbReference type="InterPro" id="IPR032675">
    <property type="entry name" value="LRR_dom_sf"/>
</dbReference>
<dbReference type="AlphaFoldDB" id="A0A1W0WEE9"/>
<organism evidence="1 2">
    <name type="scientific">Hypsibius exemplaris</name>
    <name type="common">Freshwater tardigrade</name>
    <dbReference type="NCBI Taxonomy" id="2072580"/>
    <lineage>
        <taxon>Eukaryota</taxon>
        <taxon>Metazoa</taxon>
        <taxon>Ecdysozoa</taxon>
        <taxon>Tardigrada</taxon>
        <taxon>Eutardigrada</taxon>
        <taxon>Parachela</taxon>
        <taxon>Hypsibioidea</taxon>
        <taxon>Hypsibiidae</taxon>
        <taxon>Hypsibius</taxon>
    </lineage>
</organism>
<dbReference type="Gene3D" id="3.80.10.10">
    <property type="entry name" value="Ribonuclease Inhibitor"/>
    <property type="match status" value="1"/>
</dbReference>
<accession>A0A1W0WEE9</accession>